<evidence type="ECO:0000259" key="1">
    <source>
        <dbReference type="Pfam" id="PF04230"/>
    </source>
</evidence>
<dbReference type="InterPro" id="IPR007345">
    <property type="entry name" value="Polysacch_pyruvyl_Trfase"/>
</dbReference>
<feature type="domain" description="Polysaccharide pyruvyl transferase" evidence="1">
    <location>
        <begin position="14"/>
        <end position="330"/>
    </location>
</feature>
<proteinExistence type="predicted"/>
<dbReference type="Proteomes" id="UP001500021">
    <property type="component" value="Unassembled WGS sequence"/>
</dbReference>
<accession>A0ABN1L680</accession>
<sequence>MKKIVLFGAFDRYNYGDNLMPVLFQLFVEKYAKHVLREFEFEYAAISSSNLEKFCCYKTNSINEIIDTLPGGSAVVVIGGEVLCGRNQSLFLHMQDNFIHHFSLKVFKKLLPRLFNYYAKSQYSTKWEFPFIPANKFFTNDVKVIFNTVGGDVNNLTPTELLDVKDRIVGSAYLSVRDKRTFNNLQVLGKEAVLAPDSAYIMSALIDKATLAKQVRQKLFVTLPDDYFVFQAAPNKVGSSVSDCVNYILALSQQSNKKVVLLPIGYASGHDDLYLLQKIHKAIPDNTALFHNLTLWEIMFVITNSAAYFGTSLHGAITAMSFDIPHFGINKNITKLNAFLDDWSVSPFNQCYSIENIAGLPSLITAESLANLKAKTALNINKVKHNYQEILSCIDNNYQADNLS</sequence>
<organism evidence="2 3">
    <name type="scientific">Colwellia asteriadis</name>
    <dbReference type="NCBI Taxonomy" id="517723"/>
    <lineage>
        <taxon>Bacteria</taxon>
        <taxon>Pseudomonadati</taxon>
        <taxon>Pseudomonadota</taxon>
        <taxon>Gammaproteobacteria</taxon>
        <taxon>Alteromonadales</taxon>
        <taxon>Colwelliaceae</taxon>
        <taxon>Colwellia</taxon>
    </lineage>
</organism>
<dbReference type="Pfam" id="PF04230">
    <property type="entry name" value="PS_pyruv_trans"/>
    <property type="match status" value="1"/>
</dbReference>
<evidence type="ECO:0000313" key="3">
    <source>
        <dbReference type="Proteomes" id="UP001500021"/>
    </source>
</evidence>
<dbReference type="RefSeq" id="WP_343816482.1">
    <property type="nucleotide sequence ID" value="NZ_BAAAFA010000004.1"/>
</dbReference>
<reference evidence="2 3" key="1">
    <citation type="journal article" date="2019" name="Int. J. Syst. Evol. Microbiol.">
        <title>The Global Catalogue of Microorganisms (GCM) 10K type strain sequencing project: providing services to taxonomists for standard genome sequencing and annotation.</title>
        <authorList>
            <consortium name="The Broad Institute Genomics Platform"/>
            <consortium name="The Broad Institute Genome Sequencing Center for Infectious Disease"/>
            <person name="Wu L."/>
            <person name="Ma J."/>
        </authorList>
    </citation>
    <scope>NUCLEOTIDE SEQUENCE [LARGE SCALE GENOMIC DNA]</scope>
    <source>
        <strain evidence="2 3">JCM 15608</strain>
    </source>
</reference>
<keyword evidence="3" id="KW-1185">Reference proteome</keyword>
<name>A0ABN1L680_9GAMM</name>
<evidence type="ECO:0000313" key="2">
    <source>
        <dbReference type="EMBL" id="GAA0815226.1"/>
    </source>
</evidence>
<comment type="caution">
    <text evidence="2">The sequence shown here is derived from an EMBL/GenBank/DDBJ whole genome shotgun (WGS) entry which is preliminary data.</text>
</comment>
<protein>
    <recommendedName>
        <fullName evidence="1">Polysaccharide pyruvyl transferase domain-containing protein</fullName>
    </recommendedName>
</protein>
<dbReference type="EMBL" id="BAAAFA010000004">
    <property type="protein sequence ID" value="GAA0815226.1"/>
    <property type="molecule type" value="Genomic_DNA"/>
</dbReference>
<gene>
    <name evidence="2" type="ORF">GCM10009111_13210</name>
</gene>